<keyword evidence="1" id="KW-0472">Membrane</keyword>
<dbReference type="PANTHER" id="PTHR46610:SF6">
    <property type="entry name" value="OS06G0147100 PROTEIN"/>
    <property type="match status" value="1"/>
</dbReference>
<dbReference type="Pfam" id="PF20100">
    <property type="entry name" value="DUF6490"/>
    <property type="match status" value="1"/>
</dbReference>
<dbReference type="Gramene" id="OB06G12870.1">
    <property type="protein sequence ID" value="OB06G12870.1"/>
    <property type="gene ID" value="OB06G12870"/>
</dbReference>
<sequence>MDRNGRSAWIRRAGLGILILNSGLAIYRSRADASVVFVLASYAALVLLFSCLAAFDRAAPGSAARGRRGRAVWALTAMFAWKVAALMPVPVAAVVWALAVATSLGGFLTIFVNT</sequence>
<name>J3MB93_ORYBR</name>
<evidence type="ECO:0000313" key="3">
    <source>
        <dbReference type="Proteomes" id="UP000006038"/>
    </source>
</evidence>
<dbReference type="Proteomes" id="UP000006038">
    <property type="component" value="Chromosome 6"/>
</dbReference>
<organism evidence="2">
    <name type="scientific">Oryza brachyantha</name>
    <name type="common">malo sina</name>
    <dbReference type="NCBI Taxonomy" id="4533"/>
    <lineage>
        <taxon>Eukaryota</taxon>
        <taxon>Viridiplantae</taxon>
        <taxon>Streptophyta</taxon>
        <taxon>Embryophyta</taxon>
        <taxon>Tracheophyta</taxon>
        <taxon>Spermatophyta</taxon>
        <taxon>Magnoliopsida</taxon>
        <taxon>Liliopsida</taxon>
        <taxon>Poales</taxon>
        <taxon>Poaceae</taxon>
        <taxon>BOP clade</taxon>
        <taxon>Oryzoideae</taxon>
        <taxon>Oryzeae</taxon>
        <taxon>Oryzinae</taxon>
        <taxon>Oryza</taxon>
    </lineage>
</organism>
<feature type="transmembrane region" description="Helical" evidence="1">
    <location>
        <begin position="93"/>
        <end position="112"/>
    </location>
</feature>
<proteinExistence type="predicted"/>
<reference evidence="2" key="2">
    <citation type="submission" date="2013-04" db="UniProtKB">
        <authorList>
            <consortium name="EnsemblPlants"/>
        </authorList>
    </citation>
    <scope>IDENTIFICATION</scope>
</reference>
<protein>
    <submittedName>
        <fullName evidence="2">Uncharacterized protein</fullName>
    </submittedName>
</protein>
<reference evidence="2" key="1">
    <citation type="journal article" date="2013" name="Nat. Commun.">
        <title>Whole-genome sequencing of Oryza brachyantha reveals mechanisms underlying Oryza genome evolution.</title>
        <authorList>
            <person name="Chen J."/>
            <person name="Huang Q."/>
            <person name="Gao D."/>
            <person name="Wang J."/>
            <person name="Lang Y."/>
            <person name="Liu T."/>
            <person name="Li B."/>
            <person name="Bai Z."/>
            <person name="Luis Goicoechea J."/>
            <person name="Liang C."/>
            <person name="Chen C."/>
            <person name="Zhang W."/>
            <person name="Sun S."/>
            <person name="Liao Y."/>
            <person name="Zhang X."/>
            <person name="Yang L."/>
            <person name="Song C."/>
            <person name="Wang M."/>
            <person name="Shi J."/>
            <person name="Liu G."/>
            <person name="Liu J."/>
            <person name="Zhou H."/>
            <person name="Zhou W."/>
            <person name="Yu Q."/>
            <person name="An N."/>
            <person name="Chen Y."/>
            <person name="Cai Q."/>
            <person name="Wang B."/>
            <person name="Liu B."/>
            <person name="Min J."/>
            <person name="Huang Y."/>
            <person name="Wu H."/>
            <person name="Li Z."/>
            <person name="Zhang Y."/>
            <person name="Yin Y."/>
            <person name="Song W."/>
            <person name="Jiang J."/>
            <person name="Jackson S.A."/>
            <person name="Wing R.A."/>
            <person name="Wang J."/>
            <person name="Chen M."/>
        </authorList>
    </citation>
    <scope>NUCLEOTIDE SEQUENCE [LARGE SCALE GENOMIC DNA]</scope>
    <source>
        <strain evidence="2">cv. IRGC 101232</strain>
    </source>
</reference>
<dbReference type="AlphaFoldDB" id="J3MB93"/>
<accession>J3MB93</accession>
<dbReference type="EnsemblPlants" id="OB06G12870.1">
    <property type="protein sequence ID" value="OB06G12870.1"/>
    <property type="gene ID" value="OB06G12870"/>
</dbReference>
<dbReference type="HOGENOM" id="CLU_120305_2_1_1"/>
<dbReference type="InterPro" id="IPR045501">
    <property type="entry name" value="DUF6490"/>
</dbReference>
<dbReference type="PANTHER" id="PTHR46610">
    <property type="entry name" value="OS05G0181300 PROTEIN"/>
    <property type="match status" value="1"/>
</dbReference>
<dbReference type="eggNOG" id="ENOG502R3JV">
    <property type="taxonomic scope" value="Eukaryota"/>
</dbReference>
<dbReference type="OMA" id="YFHRRES"/>
<evidence type="ECO:0000313" key="2">
    <source>
        <dbReference type="EnsemblPlants" id="OB06G12870.1"/>
    </source>
</evidence>
<evidence type="ECO:0000256" key="1">
    <source>
        <dbReference type="SAM" id="Phobius"/>
    </source>
</evidence>
<keyword evidence="1" id="KW-0812">Transmembrane</keyword>
<keyword evidence="3" id="KW-1185">Reference proteome</keyword>
<feature type="transmembrane region" description="Helical" evidence="1">
    <location>
        <begin position="35"/>
        <end position="59"/>
    </location>
</feature>
<keyword evidence="1" id="KW-1133">Transmembrane helix</keyword>